<accession>A0A699T0D0</accession>
<organism evidence="1">
    <name type="scientific">Tanacetum cinerariifolium</name>
    <name type="common">Dalmatian daisy</name>
    <name type="synonym">Chrysanthemum cinerariifolium</name>
    <dbReference type="NCBI Taxonomy" id="118510"/>
    <lineage>
        <taxon>Eukaryota</taxon>
        <taxon>Viridiplantae</taxon>
        <taxon>Streptophyta</taxon>
        <taxon>Embryophyta</taxon>
        <taxon>Tracheophyta</taxon>
        <taxon>Spermatophyta</taxon>
        <taxon>Magnoliopsida</taxon>
        <taxon>eudicotyledons</taxon>
        <taxon>Gunneridae</taxon>
        <taxon>Pentapetalae</taxon>
        <taxon>asterids</taxon>
        <taxon>campanulids</taxon>
        <taxon>Asterales</taxon>
        <taxon>Asteraceae</taxon>
        <taxon>Asteroideae</taxon>
        <taxon>Anthemideae</taxon>
        <taxon>Anthemidinae</taxon>
        <taxon>Tanacetum</taxon>
    </lineage>
</organism>
<protein>
    <submittedName>
        <fullName evidence="1">Uncharacterized protein</fullName>
    </submittedName>
</protein>
<dbReference type="AlphaFoldDB" id="A0A699T0D0"/>
<dbReference type="EMBL" id="BKCJ011207796">
    <property type="protein sequence ID" value="GFD03862.1"/>
    <property type="molecule type" value="Genomic_DNA"/>
</dbReference>
<sequence>LLRLVTHTLGCCLDKRFRWWRDSFGDGAGAKDWFFLSRSNALTMSLSSVTSDEMAEVEELKFTLATTTLARDWRTFDLLSMIFKQSDGILSKKLPPAAEFNES</sequence>
<comment type="caution">
    <text evidence="1">The sequence shown here is derived from an EMBL/GenBank/DDBJ whole genome shotgun (WGS) entry which is preliminary data.</text>
</comment>
<evidence type="ECO:0000313" key="1">
    <source>
        <dbReference type="EMBL" id="GFD03862.1"/>
    </source>
</evidence>
<reference evidence="1" key="1">
    <citation type="journal article" date="2019" name="Sci. Rep.">
        <title>Draft genome of Tanacetum cinerariifolium, the natural source of mosquito coil.</title>
        <authorList>
            <person name="Yamashiro T."/>
            <person name="Shiraishi A."/>
            <person name="Satake H."/>
            <person name="Nakayama K."/>
        </authorList>
    </citation>
    <scope>NUCLEOTIDE SEQUENCE</scope>
</reference>
<proteinExistence type="predicted"/>
<gene>
    <name evidence="1" type="ORF">Tci_875831</name>
</gene>
<feature type="non-terminal residue" evidence="1">
    <location>
        <position position="1"/>
    </location>
</feature>
<name>A0A699T0D0_TANCI</name>